<comment type="caution">
    <text evidence="1">The sequence shown here is derived from an EMBL/GenBank/DDBJ whole genome shotgun (WGS) entry which is preliminary data.</text>
</comment>
<gene>
    <name evidence="1" type="ORF">DMB68_06515</name>
</gene>
<evidence type="ECO:0000313" key="2">
    <source>
        <dbReference type="Proteomes" id="UP000247681"/>
    </source>
</evidence>
<keyword evidence="2" id="KW-1185">Reference proteome</keyword>
<name>A0A2V4C6M0_9FLAO</name>
<reference evidence="1 2" key="1">
    <citation type="submission" date="2018-05" db="EMBL/GenBank/DDBJ databases">
        <title>Flavobacterium sp. strain IMCC34758, incomplete genome.</title>
        <authorList>
            <person name="Joung Y."/>
        </authorList>
    </citation>
    <scope>NUCLEOTIDE SEQUENCE [LARGE SCALE GENOMIC DNA]</scope>
    <source>
        <strain evidence="1 2">IMCC34758</strain>
    </source>
</reference>
<evidence type="ECO:0000313" key="1">
    <source>
        <dbReference type="EMBL" id="PXY46805.1"/>
    </source>
</evidence>
<sequence length="237" mass="26444">MKAHIPQPAAVSPGLAAFYPLLIARLSGLFSVYSQDHVRNAQAVLHADLVAKAIPMTADRNLGLPTTASRREFNMHAGMMSFVKVMTPAWIKDHILSLAKGMLVPLYCPKLLVALKASNVSGFTLPANIDAYLQDNNHTTTAVHWAHFIAEVRLAIAILKIILEHLIIPKGSYHQMDTKPKVGLYEHNKVYIGARQDTYQDPQKVQMPQIHPNKRLHVTEIRRGDPSAKLRDLEKDL</sequence>
<protein>
    <submittedName>
        <fullName evidence="1">Uncharacterized protein</fullName>
    </submittedName>
</protein>
<dbReference type="AlphaFoldDB" id="A0A2V4C6M0"/>
<proteinExistence type="predicted"/>
<organism evidence="1 2">
    <name type="scientific">Flavobacterium hydrophilum</name>
    <dbReference type="NCBI Taxonomy" id="2211445"/>
    <lineage>
        <taxon>Bacteria</taxon>
        <taxon>Pseudomonadati</taxon>
        <taxon>Bacteroidota</taxon>
        <taxon>Flavobacteriia</taxon>
        <taxon>Flavobacteriales</taxon>
        <taxon>Flavobacteriaceae</taxon>
        <taxon>Flavobacterium</taxon>
    </lineage>
</organism>
<dbReference type="EMBL" id="QJHL01000001">
    <property type="protein sequence ID" value="PXY46805.1"/>
    <property type="molecule type" value="Genomic_DNA"/>
</dbReference>
<accession>A0A2V4C6M0</accession>
<dbReference type="Proteomes" id="UP000247681">
    <property type="component" value="Unassembled WGS sequence"/>
</dbReference>